<dbReference type="AlphaFoldDB" id="A0A8X7MYL9"/>
<dbReference type="InterPro" id="IPR019410">
    <property type="entry name" value="Methyltransf_16"/>
</dbReference>
<dbReference type="Proteomes" id="UP000077684">
    <property type="component" value="Unassembled WGS sequence"/>
</dbReference>
<reference evidence="2" key="2">
    <citation type="journal article" date="2019" name="IMA Fungus">
        <title>Genome sequencing and comparison of five Tilletia species to identify candidate genes for the detection of regulated species infecting wheat.</title>
        <authorList>
            <person name="Nguyen H.D.T."/>
            <person name="Sultana T."/>
            <person name="Kesanakurti P."/>
            <person name="Hambleton S."/>
        </authorList>
    </citation>
    <scope>NUCLEOTIDE SEQUENCE</scope>
    <source>
        <strain evidence="2">DAOMC 236426</strain>
    </source>
</reference>
<reference evidence="2" key="1">
    <citation type="submission" date="2016-04" db="EMBL/GenBank/DDBJ databases">
        <authorList>
            <person name="Nguyen H.D."/>
            <person name="Samba Siva P."/>
            <person name="Cullis J."/>
            <person name="Levesque C.A."/>
            <person name="Hambleton S."/>
        </authorList>
    </citation>
    <scope>NUCLEOTIDE SEQUENCE</scope>
    <source>
        <strain evidence="2">DAOMC 236426</strain>
    </source>
</reference>
<protein>
    <submittedName>
        <fullName evidence="2">Uncharacterized protein</fullName>
    </submittedName>
</protein>
<feature type="region of interest" description="Disordered" evidence="1">
    <location>
        <begin position="182"/>
        <end position="211"/>
    </location>
</feature>
<keyword evidence="3" id="KW-1185">Reference proteome</keyword>
<evidence type="ECO:0000256" key="1">
    <source>
        <dbReference type="SAM" id="MobiDB-lite"/>
    </source>
</evidence>
<dbReference type="GO" id="GO:0008757">
    <property type="term" value="F:S-adenosylmethionine-dependent methyltransferase activity"/>
    <property type="evidence" value="ECO:0007669"/>
    <property type="project" value="UniProtKB-ARBA"/>
</dbReference>
<name>A0A8X7MYL9_9BASI</name>
<feature type="compositionally biased region" description="Low complexity" evidence="1">
    <location>
        <begin position="162"/>
        <end position="171"/>
    </location>
</feature>
<organism evidence="2 3">
    <name type="scientific">Tilletia controversa</name>
    <name type="common">dwarf bunt fungus</name>
    <dbReference type="NCBI Taxonomy" id="13291"/>
    <lineage>
        <taxon>Eukaryota</taxon>
        <taxon>Fungi</taxon>
        <taxon>Dikarya</taxon>
        <taxon>Basidiomycota</taxon>
        <taxon>Ustilaginomycotina</taxon>
        <taxon>Exobasidiomycetes</taxon>
        <taxon>Tilletiales</taxon>
        <taxon>Tilletiaceae</taxon>
        <taxon>Tilletia</taxon>
    </lineage>
</organism>
<evidence type="ECO:0000313" key="2">
    <source>
        <dbReference type="EMBL" id="KAE8252816.1"/>
    </source>
</evidence>
<dbReference type="SUPFAM" id="SSF53335">
    <property type="entry name" value="S-adenosyl-L-methionine-dependent methyltransferases"/>
    <property type="match status" value="1"/>
</dbReference>
<dbReference type="InterPro" id="IPR029063">
    <property type="entry name" value="SAM-dependent_MTases_sf"/>
</dbReference>
<dbReference type="PANTHER" id="PTHR14614:SF147">
    <property type="entry name" value="S-ADENOSYLMETHIONINE-DEPENDENT METHYLTRANSFERASE OF THE SEVEN BETA-STRAND FAMILY"/>
    <property type="match status" value="1"/>
</dbReference>
<gene>
    <name evidence="2" type="ORF">A4X06_0g1902</name>
</gene>
<proteinExistence type="predicted"/>
<dbReference type="Pfam" id="PF10294">
    <property type="entry name" value="Methyltransf_16"/>
    <property type="match status" value="1"/>
</dbReference>
<feature type="region of interest" description="Disordered" evidence="1">
    <location>
        <begin position="156"/>
        <end position="175"/>
    </location>
</feature>
<dbReference type="EMBL" id="LWDE02000131">
    <property type="protein sequence ID" value="KAE8252816.1"/>
    <property type="molecule type" value="Genomic_DNA"/>
</dbReference>
<dbReference type="PANTHER" id="PTHR14614">
    <property type="entry name" value="HEPATOCELLULAR CARCINOMA-ASSOCIATED ANTIGEN"/>
    <property type="match status" value="1"/>
</dbReference>
<dbReference type="Gene3D" id="3.40.50.150">
    <property type="entry name" value="Vaccinia Virus protein VP39"/>
    <property type="match status" value="1"/>
</dbReference>
<evidence type="ECO:0000313" key="3">
    <source>
        <dbReference type="Proteomes" id="UP000077684"/>
    </source>
</evidence>
<comment type="caution">
    <text evidence="2">The sequence shown here is derived from an EMBL/GenBank/DDBJ whole genome shotgun (WGS) entry which is preliminary data.</text>
</comment>
<accession>A0A8X7MYL9</accession>
<sequence>MPRLDLRLSEIAPFRNPTASLPRLKAEPTLETLDKALLQLCVYYAPSLLPPKIRDDLACEAAAEDSIDPIRADVNERRYAGSWLMKLIALEAGWLRDQGVSDAERENIIDRAGQVVAAEAQIDESEAEAIFRTFIFPLTFKSTGVGSSTLTFSHEAAERMQASSEAPTSPSSERHQKFVTVRLRDEPLPPSVDDQSESAGSGRPEDGVERSKLASYQAATAVGVQTWAAAAFLSDWLLKDITRLHPSLLSSAERSYSSTSHPFRTLELGAGTGLVGLALAKHFSKQQPDRAYQVCLTDIHEQVLDNLRFNVDENREDASVQPAVQMQVESLDWEEVHTCYTAGETQDIQTPQRWWSAQRGSWPSITAADCIYSPDHARWLASTMAYLLCTPDTDPDARAVMIMANRTRGRFGEWELRRSVESAFAADRASAPSERYRLTIVDRVELPRVRGLGRDDEDGYVVWTFAFRPLEKTDA</sequence>